<reference evidence="4 5" key="1">
    <citation type="journal article" date="2018" name="Harmful Algae">
        <title>The highly heterogeneous methylated genomes and diverse restriction-modification systems of bloom-forming Microcystis.</title>
        <authorList>
            <person name="Zhao L."/>
            <person name="Song Y."/>
            <person name="Li L."/>
            <person name="Gan N."/>
            <person name="Brand J.J."/>
            <person name="Song L."/>
        </authorList>
    </citation>
    <scope>NUCLEOTIDE SEQUENCE [LARGE SCALE GENOMIC DNA]</scope>
    <source>
        <strain evidence="4 5">PCC 7806SL</strain>
    </source>
</reference>
<evidence type="ECO:0000256" key="2">
    <source>
        <dbReference type="SAM" id="MobiDB-lite"/>
    </source>
</evidence>
<sequence length="903" mass="102740">MFEVLLDHVAHCQCEDNDWGVKLALGEEGKLLRVETNLAALVRLAEQKGEKLTKDQVRDAISHYLADYLGILRDERFKQQGSEEWRFSLTLWAKCGDKTTNLTKFSEEWHKRRSEPSKKAVTKPEATAQSSPQPLTTSGLVDTQLPPVRRWQGRREELQELQTALGNDHLRLIEITAAGGYGKTALARKFTDQLTADWPVLWVNFNQPYPLAQFGRWLLEELKQNYDEKWNDGQLIDAISKGLTAKPCLLVLNNLETVLTAPVNLVYQQFLQKWLNTESSSKLLVTSREQLKFPVNLQDYYYSWPLKGLKEADAMRYVTEDHGLTGSDEELAQFVDKMGGHPLLMELVCSLMKDKFGKGVSVTESQNLGLNLFDVEGYHRDTETCVREVITASLARLSKEFRESLTRLSVLRENFDDRLAQGLIPAITEEDLRYLARLSLLQEFPPEYNVKRRQFQFLPLISMVVQDQANPEILRSAHQLALDYYLAHLPVPPWESLEDLKEYLEAFHHAGALGEWQLAYNILNEERGGEGKNKSVDSFLDLQGFYRKQAELYEEIIAGNQREQVCYRNSLNRLGLCYDSLGQYEKAIAYHQQCHDISKEIGYQQGVAISLCGLGNCYDNLGQYEKEIALYQQYHDISEEIGYRRGVANSLCGLGNCYDNLGQYEKAIALYQQYHDISEEIGYRRGVAISLCGLGNCYDNLGQYEKAIAHYQQYHDISEEIGYRQGVANSLCGLGNCYKSLGQYEKAIAHHQQHHDISEEIGDRQGGAISLGNLGNCYDDLGQYEKAIAHHQQHYDISKEIGFRQGVAISLHNIGEALRKLENYSEAESKIQESLVISQDIKYKSLIARSFKALAEIAQKTNRPELALSHCQEALELCQELGIPLVKDCEELLGEIQATLENN</sequence>
<dbReference type="Proteomes" id="UP000192439">
    <property type="component" value="Chromosome"/>
</dbReference>
<dbReference type="AlphaFoldDB" id="A0AB33BW87"/>
<dbReference type="PANTHER" id="PTHR10098:SF108">
    <property type="entry name" value="TETRATRICOPEPTIDE REPEAT PROTEIN 28"/>
    <property type="match status" value="1"/>
</dbReference>
<dbReference type="PANTHER" id="PTHR10098">
    <property type="entry name" value="RAPSYN-RELATED"/>
    <property type="match status" value="1"/>
</dbReference>
<dbReference type="InterPro" id="IPR011990">
    <property type="entry name" value="TPR-like_helical_dom_sf"/>
</dbReference>
<feature type="compositionally biased region" description="Polar residues" evidence="2">
    <location>
        <begin position="127"/>
        <end position="141"/>
    </location>
</feature>
<organism evidence="4 5">
    <name type="scientific">Microcystis aeruginosa PCC 7806SL</name>
    <dbReference type="NCBI Taxonomy" id="1903187"/>
    <lineage>
        <taxon>Bacteria</taxon>
        <taxon>Bacillati</taxon>
        <taxon>Cyanobacteriota</taxon>
        <taxon>Cyanophyceae</taxon>
        <taxon>Oscillatoriophycideae</taxon>
        <taxon>Chroococcales</taxon>
        <taxon>Microcystaceae</taxon>
        <taxon>Microcystis</taxon>
    </lineage>
</organism>
<protein>
    <recommendedName>
        <fullName evidence="3">Effector-associated domain-containing protein</fullName>
    </recommendedName>
</protein>
<feature type="compositionally biased region" description="Basic and acidic residues" evidence="2">
    <location>
        <begin position="107"/>
        <end position="118"/>
    </location>
</feature>
<dbReference type="InterPro" id="IPR019734">
    <property type="entry name" value="TPR_rpt"/>
</dbReference>
<evidence type="ECO:0000256" key="1">
    <source>
        <dbReference type="PROSITE-ProRule" id="PRU00339"/>
    </source>
</evidence>
<dbReference type="InterPro" id="IPR045434">
    <property type="entry name" value="EAD4"/>
</dbReference>
<dbReference type="PROSITE" id="PS50005">
    <property type="entry name" value="TPR"/>
    <property type="match status" value="2"/>
</dbReference>
<feature type="region of interest" description="Disordered" evidence="2">
    <location>
        <begin position="107"/>
        <end position="141"/>
    </location>
</feature>
<dbReference type="InterPro" id="IPR027417">
    <property type="entry name" value="P-loop_NTPase"/>
</dbReference>
<gene>
    <name evidence="4" type="ORF">BH695_2860</name>
</gene>
<name>A0AB33BW87_MICA7</name>
<dbReference type="SMART" id="SM00028">
    <property type="entry name" value="TPR"/>
    <property type="match status" value="8"/>
</dbReference>
<proteinExistence type="predicted"/>
<feature type="repeat" description="TPR" evidence="1">
    <location>
        <begin position="648"/>
        <end position="681"/>
    </location>
</feature>
<evidence type="ECO:0000259" key="3">
    <source>
        <dbReference type="Pfam" id="PF19959"/>
    </source>
</evidence>
<dbReference type="SUPFAM" id="SSF48452">
    <property type="entry name" value="TPR-like"/>
    <property type="match status" value="2"/>
</dbReference>
<dbReference type="Pfam" id="PF13424">
    <property type="entry name" value="TPR_12"/>
    <property type="match status" value="4"/>
</dbReference>
<evidence type="ECO:0000313" key="5">
    <source>
        <dbReference type="Proteomes" id="UP000192439"/>
    </source>
</evidence>
<evidence type="ECO:0000313" key="4">
    <source>
        <dbReference type="EMBL" id="ARI82139.1"/>
    </source>
</evidence>
<accession>A0AB33BW87</accession>
<dbReference type="Pfam" id="PF19959">
    <property type="entry name" value="EAD4"/>
    <property type="match status" value="1"/>
</dbReference>
<dbReference type="SUPFAM" id="SSF52540">
    <property type="entry name" value="P-loop containing nucleoside triphosphate hydrolases"/>
    <property type="match status" value="1"/>
</dbReference>
<dbReference type="Gene3D" id="1.25.40.10">
    <property type="entry name" value="Tetratricopeptide repeat domain"/>
    <property type="match status" value="2"/>
</dbReference>
<dbReference type="EMBL" id="CP020771">
    <property type="protein sequence ID" value="ARI82139.1"/>
    <property type="molecule type" value="Genomic_DNA"/>
</dbReference>
<keyword evidence="5" id="KW-1185">Reference proteome</keyword>
<feature type="repeat" description="TPR" evidence="1">
    <location>
        <begin position="688"/>
        <end position="721"/>
    </location>
</feature>
<feature type="domain" description="Effector-associated" evidence="3">
    <location>
        <begin position="2"/>
        <end position="111"/>
    </location>
</feature>
<dbReference type="Gene3D" id="3.40.50.300">
    <property type="entry name" value="P-loop containing nucleotide triphosphate hydrolases"/>
    <property type="match status" value="1"/>
</dbReference>
<keyword evidence="1" id="KW-0802">TPR repeat</keyword>